<comment type="function">
    <text evidence="8">With S4 and S12 plays an important role in translational accuracy.</text>
</comment>
<comment type="domain">
    <text evidence="8">The N-terminal domain interacts with the head of the 30S subunit; the C-terminal domain interacts with the body and contacts protein S4. The interaction surface between S4 and S5 is involved in control of translational fidelity.</text>
</comment>
<evidence type="ECO:0000256" key="5">
    <source>
        <dbReference type="ARBA" id="ARBA00023274"/>
    </source>
</evidence>
<evidence type="ECO:0000259" key="10">
    <source>
        <dbReference type="PROSITE" id="PS50881"/>
    </source>
</evidence>
<evidence type="ECO:0000256" key="6">
    <source>
        <dbReference type="ARBA" id="ARBA00035255"/>
    </source>
</evidence>
<accession>A0A6B0YZR9</accession>
<proteinExistence type="inferred from homology"/>
<dbReference type="Pfam" id="PF03719">
    <property type="entry name" value="Ribosomal_S5_C"/>
    <property type="match status" value="1"/>
</dbReference>
<dbReference type="Pfam" id="PF00333">
    <property type="entry name" value="Ribosomal_S5"/>
    <property type="match status" value="1"/>
</dbReference>
<dbReference type="SUPFAM" id="SSF54768">
    <property type="entry name" value="dsRNA-binding domain-like"/>
    <property type="match status" value="1"/>
</dbReference>
<dbReference type="FunFam" id="3.30.230.10:FF:000002">
    <property type="entry name" value="30S ribosomal protein S5"/>
    <property type="match status" value="1"/>
</dbReference>
<dbReference type="GO" id="GO:0006412">
    <property type="term" value="P:translation"/>
    <property type="evidence" value="ECO:0007669"/>
    <property type="project" value="UniProtKB-UniRule"/>
</dbReference>
<comment type="subunit">
    <text evidence="7 8">Part of the 30S ribosomal subunit. Contacts proteins S4 and S8.</text>
</comment>
<evidence type="ECO:0000256" key="1">
    <source>
        <dbReference type="ARBA" id="ARBA00008945"/>
    </source>
</evidence>
<keyword evidence="4 8" id="KW-0689">Ribosomal protein</keyword>
<evidence type="ECO:0000256" key="8">
    <source>
        <dbReference type="HAMAP-Rule" id="MF_01307"/>
    </source>
</evidence>
<dbReference type="InterPro" id="IPR005324">
    <property type="entry name" value="Ribosomal_uS5_C"/>
</dbReference>
<dbReference type="EMBL" id="VXRG01000182">
    <property type="protein sequence ID" value="MXY95971.1"/>
    <property type="molecule type" value="Genomic_DNA"/>
</dbReference>
<dbReference type="GO" id="GO:0003735">
    <property type="term" value="F:structural constituent of ribosome"/>
    <property type="evidence" value="ECO:0007669"/>
    <property type="project" value="UniProtKB-UniRule"/>
</dbReference>
<dbReference type="InterPro" id="IPR014721">
    <property type="entry name" value="Ribsml_uS5_D2-typ_fold_subgr"/>
</dbReference>
<keyword evidence="5 8" id="KW-0687">Ribonucleoprotein</keyword>
<evidence type="ECO:0000313" key="11">
    <source>
        <dbReference type="EMBL" id="MXY95971.1"/>
    </source>
</evidence>
<evidence type="ECO:0000256" key="7">
    <source>
        <dbReference type="ARBA" id="ARBA00062000"/>
    </source>
</evidence>
<protein>
    <recommendedName>
        <fullName evidence="6 8">Small ribosomal subunit protein uS5</fullName>
    </recommendedName>
</protein>
<dbReference type="PROSITE" id="PS00585">
    <property type="entry name" value="RIBOSOMAL_S5"/>
    <property type="match status" value="1"/>
</dbReference>
<comment type="caution">
    <text evidence="11">The sequence shown here is derived from an EMBL/GenBank/DDBJ whole genome shotgun (WGS) entry which is preliminary data.</text>
</comment>
<feature type="domain" description="S5 DRBM" evidence="10">
    <location>
        <begin position="19"/>
        <end position="82"/>
    </location>
</feature>
<dbReference type="PANTHER" id="PTHR48277">
    <property type="entry name" value="MITOCHONDRIAL RIBOSOMAL PROTEIN S5"/>
    <property type="match status" value="1"/>
</dbReference>
<dbReference type="GO" id="GO:0042254">
    <property type="term" value="P:ribosome biogenesis"/>
    <property type="evidence" value="ECO:0007669"/>
    <property type="project" value="UniProtKB-ARBA"/>
</dbReference>
<evidence type="ECO:0000256" key="4">
    <source>
        <dbReference type="ARBA" id="ARBA00022980"/>
    </source>
</evidence>
<dbReference type="GO" id="GO:0005737">
    <property type="term" value="C:cytoplasm"/>
    <property type="evidence" value="ECO:0007669"/>
    <property type="project" value="UniProtKB-ARBA"/>
</dbReference>
<dbReference type="SUPFAM" id="SSF54211">
    <property type="entry name" value="Ribosomal protein S5 domain 2-like"/>
    <property type="match status" value="1"/>
</dbReference>
<dbReference type="InterPro" id="IPR020568">
    <property type="entry name" value="Ribosomal_Su5_D2-typ_SF"/>
</dbReference>
<dbReference type="PROSITE" id="PS50881">
    <property type="entry name" value="S5_DSRBD"/>
    <property type="match status" value="1"/>
</dbReference>
<name>A0A6B0YZR9_9CHLR</name>
<keyword evidence="2 8" id="KW-0699">rRNA-binding</keyword>
<dbReference type="HAMAP" id="MF_01307_B">
    <property type="entry name" value="Ribosomal_uS5_B"/>
    <property type="match status" value="1"/>
</dbReference>
<gene>
    <name evidence="8" type="primary">rpsE</name>
    <name evidence="11" type="ORF">F4Y42_21230</name>
</gene>
<organism evidence="11">
    <name type="scientific">Caldilineaceae bacterium SB0664_bin_27</name>
    <dbReference type="NCBI Taxonomy" id="2605260"/>
    <lineage>
        <taxon>Bacteria</taxon>
        <taxon>Bacillati</taxon>
        <taxon>Chloroflexota</taxon>
        <taxon>Caldilineae</taxon>
        <taxon>Caldilineales</taxon>
        <taxon>Caldilineaceae</taxon>
    </lineage>
</organism>
<evidence type="ECO:0000256" key="3">
    <source>
        <dbReference type="ARBA" id="ARBA00022884"/>
    </source>
</evidence>
<dbReference type="InterPro" id="IPR000851">
    <property type="entry name" value="Ribosomal_uS5"/>
</dbReference>
<comment type="function">
    <text evidence="8">Located at the back of the 30S subunit body where it stabilizes the conformation of the head with respect to the body.</text>
</comment>
<evidence type="ECO:0000256" key="9">
    <source>
        <dbReference type="RuleBase" id="RU003823"/>
    </source>
</evidence>
<dbReference type="AlphaFoldDB" id="A0A6B0YZR9"/>
<dbReference type="Gene3D" id="3.30.230.10">
    <property type="match status" value="1"/>
</dbReference>
<reference evidence="11" key="1">
    <citation type="submission" date="2019-09" db="EMBL/GenBank/DDBJ databases">
        <title>Characterisation of the sponge microbiome using genome-centric metagenomics.</title>
        <authorList>
            <person name="Engelberts J.P."/>
            <person name="Robbins S.J."/>
            <person name="De Goeij J.M."/>
            <person name="Aranda M."/>
            <person name="Bell S.C."/>
            <person name="Webster N.S."/>
        </authorList>
    </citation>
    <scope>NUCLEOTIDE SEQUENCE</scope>
    <source>
        <strain evidence="11">SB0664_bin_27</strain>
    </source>
</reference>
<dbReference type="PANTHER" id="PTHR48277:SF1">
    <property type="entry name" value="MITOCHONDRIAL RIBOSOMAL PROTEIN S5"/>
    <property type="match status" value="1"/>
</dbReference>
<dbReference type="InterPro" id="IPR013810">
    <property type="entry name" value="Ribosomal_uS5_N"/>
</dbReference>
<dbReference type="FunFam" id="3.30.160.20:FF:000001">
    <property type="entry name" value="30S ribosomal protein S5"/>
    <property type="match status" value="1"/>
</dbReference>
<dbReference type="NCBIfam" id="TIGR01021">
    <property type="entry name" value="rpsE_bact"/>
    <property type="match status" value="1"/>
</dbReference>
<dbReference type="Gene3D" id="3.30.160.20">
    <property type="match status" value="1"/>
</dbReference>
<sequence>MARRDRRRDREQEEEKDELDEKVVHIARTAKVVKGGRRFAFRAVVVVGDNNGRVGVGVGKAREVPDAIRKASETARKTMVEVNLLGTTIPHVSQARFGAGEVLLRPASPGTGVIAGGGVRAVVEAAGVKDILSKSLGSDNILNVVQATFASLRQLQDYRVEAQRRGVDPEQLRPFWYEED</sequence>
<dbReference type="InterPro" id="IPR005712">
    <property type="entry name" value="Ribosomal_uS5_bac-type"/>
</dbReference>
<evidence type="ECO:0000256" key="2">
    <source>
        <dbReference type="ARBA" id="ARBA00022730"/>
    </source>
</evidence>
<keyword evidence="3 8" id="KW-0694">RNA-binding</keyword>
<comment type="similarity">
    <text evidence="1 8 9">Belongs to the universal ribosomal protein uS5 family.</text>
</comment>
<dbReference type="InterPro" id="IPR018192">
    <property type="entry name" value="Ribosomal_uS5_N_CS"/>
</dbReference>
<dbReference type="GO" id="GO:0019843">
    <property type="term" value="F:rRNA binding"/>
    <property type="evidence" value="ECO:0007669"/>
    <property type="project" value="UniProtKB-UniRule"/>
</dbReference>
<dbReference type="GO" id="GO:0015935">
    <property type="term" value="C:small ribosomal subunit"/>
    <property type="evidence" value="ECO:0007669"/>
    <property type="project" value="InterPro"/>
</dbReference>